<keyword evidence="2" id="KW-0597">Phosphoprotein</keyword>
<dbReference type="InterPro" id="IPR002398">
    <property type="entry name" value="Pept_C14"/>
</dbReference>
<feature type="compositionally biased region" description="Acidic residues" evidence="9">
    <location>
        <begin position="90"/>
        <end position="100"/>
    </location>
</feature>
<keyword evidence="4" id="KW-0378">Hydrolase</keyword>
<gene>
    <name evidence="12" type="primary">LOC106837654</name>
</gene>
<reference evidence="12" key="2">
    <citation type="submission" date="2025-08" db="UniProtKB">
        <authorList>
            <consortium name="Ensembl"/>
        </authorList>
    </citation>
    <scope>IDENTIFICATION</scope>
</reference>
<evidence type="ECO:0000256" key="7">
    <source>
        <dbReference type="PIRSR" id="PIRSR038001-1"/>
    </source>
</evidence>
<feature type="domain" description="Caspase family p20" evidence="11">
    <location>
        <begin position="200"/>
        <end position="328"/>
    </location>
</feature>
<evidence type="ECO:0000256" key="9">
    <source>
        <dbReference type="SAM" id="MobiDB-lite"/>
    </source>
</evidence>
<comment type="similarity">
    <text evidence="1 8">Belongs to the peptidase C14A family.</text>
</comment>
<dbReference type="PRINTS" id="PR00376">
    <property type="entry name" value="IL1BCENZYME"/>
</dbReference>
<evidence type="ECO:0000256" key="2">
    <source>
        <dbReference type="ARBA" id="ARBA00022553"/>
    </source>
</evidence>
<keyword evidence="13" id="KW-1185">Reference proteome</keyword>
<dbReference type="GO" id="GO:0030968">
    <property type="term" value="P:endoplasmic reticulum unfolded protein response"/>
    <property type="evidence" value="ECO:0007669"/>
    <property type="project" value="Ensembl"/>
</dbReference>
<evidence type="ECO:0008006" key="14">
    <source>
        <dbReference type="Google" id="ProtNLM"/>
    </source>
</evidence>
<dbReference type="SMART" id="SM00115">
    <property type="entry name" value="CASc"/>
    <property type="match status" value="1"/>
</dbReference>
<keyword evidence="6" id="KW-0865">Zymogen</keyword>
<dbReference type="GeneID" id="106837654"/>
<dbReference type="InterPro" id="IPR033139">
    <property type="entry name" value="Caspase_cys_AS"/>
</dbReference>
<dbReference type="FunFam" id="3.40.50.1460:FF:000007">
    <property type="entry name" value="Caspase-1"/>
    <property type="match status" value="1"/>
</dbReference>
<dbReference type="PIRSF" id="PIRSF038001">
    <property type="entry name" value="Caspase_ICE"/>
    <property type="match status" value="1"/>
</dbReference>
<feature type="active site" evidence="7">
    <location>
        <position position="324"/>
    </location>
</feature>
<dbReference type="SUPFAM" id="SSF52129">
    <property type="entry name" value="Caspase-like"/>
    <property type="match status" value="1"/>
</dbReference>
<dbReference type="Proteomes" id="UP000694387">
    <property type="component" value="Chromosome 20"/>
</dbReference>
<dbReference type="Pfam" id="PF00656">
    <property type="entry name" value="Peptidase_C14"/>
    <property type="match status" value="1"/>
</dbReference>
<evidence type="ECO:0000256" key="3">
    <source>
        <dbReference type="ARBA" id="ARBA00022670"/>
    </source>
</evidence>
<dbReference type="GO" id="GO:0044346">
    <property type="term" value="P:fibroblast apoptotic process"/>
    <property type="evidence" value="ECO:0007669"/>
    <property type="project" value="Ensembl"/>
</dbReference>
<dbReference type="InterPro" id="IPR001309">
    <property type="entry name" value="Pept_C14_p20"/>
</dbReference>
<evidence type="ECO:0000256" key="6">
    <source>
        <dbReference type="ARBA" id="ARBA00023145"/>
    </source>
</evidence>
<organism evidence="12 13">
    <name type="scientific">Equus asinus</name>
    <name type="common">Donkey</name>
    <name type="synonym">Equus africanus asinus</name>
    <dbReference type="NCBI Taxonomy" id="9793"/>
    <lineage>
        <taxon>Eukaryota</taxon>
        <taxon>Metazoa</taxon>
        <taxon>Chordata</taxon>
        <taxon>Craniata</taxon>
        <taxon>Vertebrata</taxon>
        <taxon>Euteleostomi</taxon>
        <taxon>Mammalia</taxon>
        <taxon>Eutheria</taxon>
        <taxon>Laurasiatheria</taxon>
        <taxon>Perissodactyla</taxon>
        <taxon>Equidae</taxon>
        <taxon>Equus</taxon>
    </lineage>
</organism>
<evidence type="ECO:0000313" key="12">
    <source>
        <dbReference type="Ensembl" id="ENSEASP00005015862.2"/>
    </source>
</evidence>
<protein>
    <recommendedName>
        <fullName evidence="14">Caspase-12-like</fullName>
    </recommendedName>
</protein>
<dbReference type="KEGG" id="eai:106837654"/>
<dbReference type="GeneTree" id="ENSGT00940000162555"/>
<dbReference type="Gene3D" id="3.30.70.1470">
    <property type="entry name" value="Caspase-like"/>
    <property type="match status" value="1"/>
</dbReference>
<dbReference type="GO" id="GO:0004197">
    <property type="term" value="F:cysteine-type endopeptidase activity"/>
    <property type="evidence" value="ECO:0007669"/>
    <property type="project" value="Ensembl"/>
</dbReference>
<dbReference type="FunFam" id="3.30.70.1470:FF:000003">
    <property type="entry name" value="Caspase-1"/>
    <property type="match status" value="1"/>
</dbReference>
<dbReference type="AlphaFoldDB" id="A0A8C4LXW9"/>
<dbReference type="PANTHER" id="PTHR47901:SF6">
    <property type="entry name" value="CASPASE-12"/>
    <property type="match status" value="1"/>
</dbReference>
<dbReference type="Gene3D" id="3.40.50.1460">
    <property type="match status" value="1"/>
</dbReference>
<reference evidence="12 13" key="1">
    <citation type="journal article" date="2020" name="Nat. Commun.">
        <title>Donkey genomes provide new insights into domestication and selection for coat color.</title>
        <authorList>
            <person name="Wang"/>
            <person name="C."/>
            <person name="Li"/>
            <person name="H."/>
            <person name="Guo"/>
            <person name="Y."/>
            <person name="Huang"/>
            <person name="J."/>
            <person name="Sun"/>
            <person name="Y."/>
            <person name="Min"/>
            <person name="J."/>
            <person name="Wang"/>
            <person name="J."/>
            <person name="Fang"/>
            <person name="X."/>
            <person name="Zhao"/>
            <person name="Z."/>
            <person name="Wang"/>
            <person name="S."/>
            <person name="Zhang"/>
            <person name="Y."/>
            <person name="Liu"/>
            <person name="Q."/>
            <person name="Jiang"/>
            <person name="Q."/>
            <person name="Wang"/>
            <person name="X."/>
            <person name="Guo"/>
            <person name="Y."/>
            <person name="Yang"/>
            <person name="C."/>
            <person name="Wang"/>
            <person name="Y."/>
            <person name="Tian"/>
            <person name="F."/>
            <person name="Zhuang"/>
            <person name="G."/>
            <person name="Fan"/>
            <person name="Y."/>
            <person name="Gao"/>
            <person name="Q."/>
            <person name="Li"/>
            <person name="Y."/>
            <person name="Ju"/>
            <person name="Z."/>
            <person name="Li"/>
            <person name="J."/>
            <person name="Li"/>
            <person name="R."/>
            <person name="Hou"/>
            <person name="M."/>
            <person name="Yang"/>
            <person name="G."/>
            <person name="Liu"/>
            <person name="G."/>
            <person name="Liu"/>
            <person name="W."/>
            <person name="Guo"/>
            <person name="J."/>
            <person name="Pan"/>
            <person name="S."/>
            <person name="Fan"/>
            <person name="G."/>
            <person name="Zhang"/>
            <person name="W."/>
            <person name="Zhang"/>
            <person name="R."/>
            <person name="Yu"/>
            <person name="J."/>
            <person name="Zhang"/>
            <person name="X."/>
            <person name="Yin"/>
            <person name="Q."/>
            <person name="Ji"/>
            <person name="C."/>
            <person name="Jin"/>
            <person name="Y."/>
            <person name="Yue"/>
            <person name="G."/>
            <person name="Liu"/>
            <person name="M."/>
            <person name="Xu"/>
            <person name="J."/>
            <person name="Liu"/>
            <person name="S."/>
            <person name="Jordana"/>
            <person name="J."/>
            <person name="Noce"/>
            <person name="A."/>
            <person name="Amills"/>
            <person name="M."/>
            <person name="Wu"/>
            <person name="D.D."/>
            <person name="Li"/>
            <person name="S."/>
            <person name="Zhou"/>
            <person name="X. and Zhong"/>
            <person name="J."/>
        </authorList>
    </citation>
    <scope>NUCLEOTIDE SEQUENCE [LARGE SCALE GENOMIC DNA]</scope>
</reference>
<reference evidence="12" key="3">
    <citation type="submission" date="2025-09" db="UniProtKB">
        <authorList>
            <consortium name="Ensembl"/>
        </authorList>
    </citation>
    <scope>IDENTIFICATION</scope>
</reference>
<dbReference type="GO" id="GO:0072559">
    <property type="term" value="C:NLRP3 inflammasome complex"/>
    <property type="evidence" value="ECO:0007669"/>
    <property type="project" value="TreeGrafter"/>
</dbReference>
<dbReference type="GO" id="GO:0005783">
    <property type="term" value="C:endoplasmic reticulum"/>
    <property type="evidence" value="ECO:0007669"/>
    <property type="project" value="Ensembl"/>
</dbReference>
<evidence type="ECO:0000259" key="11">
    <source>
        <dbReference type="PROSITE" id="PS50208"/>
    </source>
</evidence>
<dbReference type="InterPro" id="IPR011600">
    <property type="entry name" value="Pept_C14_caspase"/>
</dbReference>
<accession>A0A8C4LXW9</accession>
<dbReference type="InterPro" id="IPR016129">
    <property type="entry name" value="Caspase_his_AS"/>
</dbReference>
<dbReference type="InterPro" id="IPR002138">
    <property type="entry name" value="Pept_C14_p10"/>
</dbReference>
<dbReference type="InterPro" id="IPR015917">
    <property type="entry name" value="Pept_C14A"/>
</dbReference>
<evidence type="ECO:0000256" key="8">
    <source>
        <dbReference type="RuleBase" id="RU003971"/>
    </source>
</evidence>
<keyword evidence="5" id="KW-0788">Thiol protease</keyword>
<feature type="compositionally biased region" description="Acidic residues" evidence="9">
    <location>
        <begin position="136"/>
        <end position="145"/>
    </location>
</feature>
<dbReference type="PROSITE" id="PS50207">
    <property type="entry name" value="CASPASE_P10"/>
    <property type="match status" value="1"/>
</dbReference>
<evidence type="ECO:0000256" key="4">
    <source>
        <dbReference type="ARBA" id="ARBA00022801"/>
    </source>
</evidence>
<feature type="domain" description="Caspase family p10" evidence="10">
    <location>
        <begin position="357"/>
        <end position="442"/>
    </location>
</feature>
<evidence type="ECO:0000256" key="1">
    <source>
        <dbReference type="ARBA" id="ARBA00010134"/>
    </source>
</evidence>
<sequence>MAGRGPEKEDPVNLMKSIARNMFEGFLDDLENNVLSGDDLKKLGKRVNLIVNGTENLVEDLSEKTQVAGKIFLKHLLKPKKQMNLKSLADYEDDESEDTESPFSSTESEDESEESSDEEKAESAQGLAMSPTESACEGEDDETEENAGLSQASVPPMTDPQETQVSQPKDKLKPCSHDHFRKLKTTKAEEMYPVMEKKGRTRLALIICNKKFDYLSDRNGSEVDLVGMQDLLGNLGYSVVVEENLTALEMETALRNFAARQEHRSSDSTFLVFMSHGDLDGICGTKHNEEEPDILHDDTIFQIFNNRNCWSLRDKPKIIIIQACRGRGDGSVWVTDTGVASAYSSDQPFQGYIWNDAVTKTHVEKDFIAFKSSTPHNISWRTDKTGSIFISKLIYNFRKYSCCHHLEEIFRKVQRSFEIPSVVIQMPTIERVSMTRYFYLFPGN</sequence>
<dbReference type="GO" id="GO:0072557">
    <property type="term" value="C:IPAF inflammasome complex"/>
    <property type="evidence" value="ECO:0007669"/>
    <property type="project" value="TreeGrafter"/>
</dbReference>
<dbReference type="PROSITE" id="PS01122">
    <property type="entry name" value="CASPASE_CYS"/>
    <property type="match status" value="1"/>
</dbReference>
<evidence type="ECO:0000313" key="13">
    <source>
        <dbReference type="Proteomes" id="UP000694387"/>
    </source>
</evidence>
<dbReference type="GO" id="GO:0097264">
    <property type="term" value="P:self proteolysis"/>
    <property type="evidence" value="ECO:0007669"/>
    <property type="project" value="Ensembl"/>
</dbReference>
<feature type="compositionally biased region" description="Basic and acidic residues" evidence="9">
    <location>
        <begin position="168"/>
        <end position="177"/>
    </location>
</feature>
<dbReference type="PROSITE" id="PS01121">
    <property type="entry name" value="CASPASE_HIS"/>
    <property type="match status" value="1"/>
</dbReference>
<feature type="region of interest" description="Disordered" evidence="9">
    <location>
        <begin position="90"/>
        <end position="177"/>
    </location>
</feature>
<dbReference type="CDD" id="cd00032">
    <property type="entry name" value="CASc"/>
    <property type="match status" value="1"/>
</dbReference>
<feature type="compositionally biased region" description="Acidic residues" evidence="9">
    <location>
        <begin position="107"/>
        <end position="120"/>
    </location>
</feature>
<proteinExistence type="inferred from homology"/>
<name>A0A8C4LXW9_EQUAS</name>
<dbReference type="PROSITE" id="PS50208">
    <property type="entry name" value="CASPASE_P20"/>
    <property type="match status" value="1"/>
</dbReference>
<dbReference type="InterPro" id="IPR029030">
    <property type="entry name" value="Caspase-like_dom_sf"/>
</dbReference>
<evidence type="ECO:0000259" key="10">
    <source>
        <dbReference type="PROSITE" id="PS50207"/>
    </source>
</evidence>
<dbReference type="GO" id="GO:0097169">
    <property type="term" value="C:AIM2 inflammasome complex"/>
    <property type="evidence" value="ECO:0007669"/>
    <property type="project" value="TreeGrafter"/>
</dbReference>
<dbReference type="RefSeq" id="XP_014706809.2">
    <property type="nucleotide sequence ID" value="XM_014851323.3"/>
</dbReference>
<dbReference type="PANTHER" id="PTHR47901">
    <property type="entry name" value="CASPASE RECRUITMENT DOMAIN-CONTAINING PROTEIN 18"/>
    <property type="match status" value="1"/>
</dbReference>
<dbReference type="GO" id="GO:0070059">
    <property type="term" value="P:intrinsic apoptotic signaling pathway in response to endoplasmic reticulum stress"/>
    <property type="evidence" value="ECO:0007669"/>
    <property type="project" value="Ensembl"/>
</dbReference>
<evidence type="ECO:0000256" key="5">
    <source>
        <dbReference type="ARBA" id="ARBA00022807"/>
    </source>
</evidence>
<feature type="active site" evidence="7">
    <location>
        <position position="276"/>
    </location>
</feature>
<keyword evidence="3" id="KW-0645">Protease</keyword>
<dbReference type="Ensembl" id="ENSEAST00005017247.2">
    <property type="protein sequence ID" value="ENSEASP00005015862.2"/>
    <property type="gene ID" value="ENSEASG00005011031.2"/>
</dbReference>
<dbReference type="GO" id="GO:0050727">
    <property type="term" value="P:regulation of inflammatory response"/>
    <property type="evidence" value="ECO:0007669"/>
    <property type="project" value="TreeGrafter"/>
</dbReference>